<dbReference type="Pfam" id="PF01386">
    <property type="entry name" value="Ribosomal_L25p"/>
    <property type="match status" value="1"/>
</dbReference>
<reference evidence="8 9" key="1">
    <citation type="submission" date="2018-02" db="EMBL/GenBank/DDBJ databases">
        <authorList>
            <person name="Cohen D.B."/>
            <person name="Kent A.D."/>
        </authorList>
    </citation>
    <scope>NUCLEOTIDE SEQUENCE [LARGE SCALE GENOMIC DNA]</scope>
    <source>
        <strain evidence="8 9">ULC007</strain>
    </source>
</reference>
<dbReference type="GO" id="GO:0003735">
    <property type="term" value="F:structural constituent of ribosome"/>
    <property type="evidence" value="ECO:0007669"/>
    <property type="project" value="InterPro"/>
</dbReference>
<reference evidence="8 9" key="2">
    <citation type="submission" date="2018-03" db="EMBL/GenBank/DDBJ databases">
        <title>The ancient ancestry and fast evolution of plastids.</title>
        <authorList>
            <person name="Moore K.R."/>
            <person name="Magnabosco C."/>
            <person name="Momper L."/>
            <person name="Gold D.A."/>
            <person name="Bosak T."/>
            <person name="Fournier G.P."/>
        </authorList>
    </citation>
    <scope>NUCLEOTIDE SEQUENCE [LARGE SCALE GENOMIC DNA]</scope>
    <source>
        <strain evidence="8 9">ULC007</strain>
    </source>
</reference>
<feature type="domain" description="Large ribosomal subunit protein bL25 L25" evidence="6">
    <location>
        <begin position="6"/>
        <end position="93"/>
    </location>
</feature>
<name>A0A2T1DHN4_9CYAN</name>
<dbReference type="PANTHER" id="PTHR33284:SF1">
    <property type="entry name" value="RIBOSOMAL PROTEIN L25_GLN-TRNA SYNTHETASE, ANTI-CODON-BINDING DOMAIN-CONTAINING PROTEIN"/>
    <property type="match status" value="1"/>
</dbReference>
<dbReference type="STRING" id="1920490.GCA_001895925_03924"/>
<dbReference type="NCBIfam" id="NF004139">
    <property type="entry name" value="PRK05618.4-2"/>
    <property type="match status" value="1"/>
</dbReference>
<organism evidence="8 9">
    <name type="scientific">Phormidesmis priestleyi ULC007</name>
    <dbReference type="NCBI Taxonomy" id="1920490"/>
    <lineage>
        <taxon>Bacteria</taxon>
        <taxon>Bacillati</taxon>
        <taxon>Cyanobacteriota</taxon>
        <taxon>Cyanophyceae</taxon>
        <taxon>Leptolyngbyales</taxon>
        <taxon>Leptolyngbyaceae</taxon>
        <taxon>Phormidesmis</taxon>
    </lineage>
</organism>
<comment type="function">
    <text evidence="5">This is one of the proteins that binds to the 5S RNA in the ribosome where it forms part of the central protuberance.</text>
</comment>
<dbReference type="NCBIfam" id="TIGR00731">
    <property type="entry name" value="bL25_bact_ctc"/>
    <property type="match status" value="1"/>
</dbReference>
<accession>A0A2T1DHN4</accession>
<comment type="caution">
    <text evidence="8">The sequence shown here is derived from an EMBL/GenBank/DDBJ whole genome shotgun (WGS) entry which is preliminary data.</text>
</comment>
<keyword evidence="4 5" id="KW-0687">Ribonucleoprotein</keyword>
<dbReference type="OrthoDB" id="9786489at2"/>
<dbReference type="Gene3D" id="2.170.120.20">
    <property type="entry name" value="Ribosomal protein L25, beta domain"/>
    <property type="match status" value="1"/>
</dbReference>
<dbReference type="NCBIfam" id="NF004612">
    <property type="entry name" value="PRK05943.1"/>
    <property type="match status" value="1"/>
</dbReference>
<keyword evidence="9" id="KW-1185">Reference proteome</keyword>
<evidence type="ECO:0000259" key="6">
    <source>
        <dbReference type="Pfam" id="PF01386"/>
    </source>
</evidence>
<dbReference type="InterPro" id="IPR029751">
    <property type="entry name" value="Ribosomal_L25_dom"/>
</dbReference>
<dbReference type="Pfam" id="PF14693">
    <property type="entry name" value="Ribosomal_TL5_C"/>
    <property type="match status" value="1"/>
</dbReference>
<dbReference type="InterPro" id="IPR037121">
    <property type="entry name" value="Ribosomal_bL25_C"/>
</dbReference>
<evidence type="ECO:0000256" key="4">
    <source>
        <dbReference type="ARBA" id="ARBA00023274"/>
    </source>
</evidence>
<keyword evidence="2 5" id="KW-0694">RNA-binding</keyword>
<dbReference type="InterPro" id="IPR011035">
    <property type="entry name" value="Ribosomal_bL25/Gln-tRNA_synth"/>
</dbReference>
<dbReference type="EMBL" id="PVWG01000008">
    <property type="protein sequence ID" value="PSB19987.1"/>
    <property type="molecule type" value="Genomic_DNA"/>
</dbReference>
<evidence type="ECO:0000313" key="8">
    <source>
        <dbReference type="EMBL" id="PSB19987.1"/>
    </source>
</evidence>
<dbReference type="PANTHER" id="PTHR33284">
    <property type="entry name" value="RIBOSOMAL PROTEIN L25/GLN-TRNA SYNTHETASE, ANTI-CODON-BINDING DOMAIN-CONTAINING PROTEIN"/>
    <property type="match status" value="1"/>
</dbReference>
<evidence type="ECO:0000313" key="9">
    <source>
        <dbReference type="Proteomes" id="UP000238634"/>
    </source>
</evidence>
<evidence type="ECO:0000256" key="1">
    <source>
        <dbReference type="ARBA" id="ARBA00022730"/>
    </source>
</evidence>
<evidence type="ECO:0000256" key="3">
    <source>
        <dbReference type="ARBA" id="ARBA00022980"/>
    </source>
</evidence>
<comment type="similarity">
    <text evidence="5">Belongs to the bacterial ribosomal protein bL25 family. CTC subfamily.</text>
</comment>
<evidence type="ECO:0000256" key="5">
    <source>
        <dbReference type="HAMAP-Rule" id="MF_01334"/>
    </source>
</evidence>
<protein>
    <recommendedName>
        <fullName evidence="5">Large ribosomal subunit protein bL25</fullName>
    </recommendedName>
    <alternativeName>
        <fullName evidence="5">General stress protein CTC</fullName>
    </alternativeName>
</protein>
<dbReference type="SUPFAM" id="SSF50715">
    <property type="entry name" value="Ribosomal protein L25-like"/>
    <property type="match status" value="1"/>
</dbReference>
<dbReference type="GO" id="GO:0006412">
    <property type="term" value="P:translation"/>
    <property type="evidence" value="ECO:0007669"/>
    <property type="project" value="UniProtKB-UniRule"/>
</dbReference>
<dbReference type="GO" id="GO:0022625">
    <property type="term" value="C:cytosolic large ribosomal subunit"/>
    <property type="evidence" value="ECO:0007669"/>
    <property type="project" value="TreeGrafter"/>
</dbReference>
<dbReference type="CDD" id="cd00495">
    <property type="entry name" value="Ribosomal_L25_TL5_CTC"/>
    <property type="match status" value="1"/>
</dbReference>
<dbReference type="HAMAP" id="MF_01334">
    <property type="entry name" value="Ribosomal_bL25_CTC"/>
    <property type="match status" value="1"/>
</dbReference>
<dbReference type="AlphaFoldDB" id="A0A2T1DHN4"/>
<evidence type="ECO:0000259" key="7">
    <source>
        <dbReference type="Pfam" id="PF14693"/>
    </source>
</evidence>
<dbReference type="GO" id="GO:0008097">
    <property type="term" value="F:5S rRNA binding"/>
    <property type="evidence" value="ECO:0007669"/>
    <property type="project" value="InterPro"/>
</dbReference>
<dbReference type="InterPro" id="IPR020057">
    <property type="entry name" value="Ribosomal_bL25_b-dom"/>
</dbReference>
<keyword evidence="3 5" id="KW-0689">Ribosomal protein</keyword>
<evidence type="ECO:0000256" key="2">
    <source>
        <dbReference type="ARBA" id="ARBA00022884"/>
    </source>
</evidence>
<dbReference type="InterPro" id="IPR020056">
    <property type="entry name" value="Rbsml_bL25/Gln-tRNA_synth_N"/>
</dbReference>
<feature type="domain" description="Large ribosomal subunit protein bL25 beta" evidence="7">
    <location>
        <begin position="102"/>
        <end position="185"/>
    </location>
</feature>
<dbReference type="Gene3D" id="2.40.240.10">
    <property type="entry name" value="Ribosomal Protein L25, Chain P"/>
    <property type="match status" value="1"/>
</dbReference>
<proteinExistence type="inferred from homology"/>
<dbReference type="Proteomes" id="UP000238634">
    <property type="component" value="Unassembled WGS sequence"/>
</dbReference>
<dbReference type="InterPro" id="IPR020930">
    <property type="entry name" value="Ribosomal_uL5_bac-type"/>
</dbReference>
<gene>
    <name evidence="5" type="primary">rplY</name>
    <name evidence="5" type="synonym">ctc</name>
    <name evidence="8" type="ORF">C7B65_09415</name>
</gene>
<comment type="subunit">
    <text evidence="5">Part of the 50S ribosomal subunit; part of the 5S rRNA/L5/L18/L25 subcomplex. Contacts the 5S rRNA. Binds to the 5S rRNA independently of L5 and L18.</text>
</comment>
<dbReference type="InterPro" id="IPR001021">
    <property type="entry name" value="Ribosomal_bL25_long"/>
</dbReference>
<keyword evidence="1 5" id="KW-0699">rRNA-binding</keyword>
<dbReference type="RefSeq" id="WP_073071035.1">
    <property type="nucleotide sequence ID" value="NZ_MPPI01000010.1"/>
</dbReference>
<sequence length="198" mass="21614">MQITIDCHKRAAGSKPNALRRSGQIPAVLYGHKGNESLELTIDAKKAEFLVRDASVNNTLINVNIPELPWTGKALLREIQSHPWKRYLYHLSFFSVSAESVLEITVPLYFVGEAYGVKQESGVMETELTELEVRCLPDRIPQSIEIDVTALKVGDALHVHELPLPEGVTAQGEASRVVVMISATRAGTGDDEAAAAVV</sequence>